<accession>A0A7M7IWT7</accession>
<protein>
    <recommendedName>
        <fullName evidence="7">Metalloendopeptidase OMA1, mitochondrial</fullName>
    </recommendedName>
    <alternativeName>
        <fullName evidence="8">Overlapping with the m-AAA protease 1 homolog</fullName>
    </alternativeName>
</protein>
<dbReference type="GeneID" id="111242918"/>
<dbReference type="InParanoid" id="A0A7M7IWT7"/>
<dbReference type="RefSeq" id="XP_022643598.1">
    <property type="nucleotide sequence ID" value="XM_022787863.1"/>
</dbReference>
<evidence type="ECO:0000256" key="5">
    <source>
        <dbReference type="ARBA" id="ARBA00023049"/>
    </source>
</evidence>
<dbReference type="InterPro" id="IPR051156">
    <property type="entry name" value="Mito/Outer_Membr_Metalloprot"/>
</dbReference>
<keyword evidence="5 9" id="KW-0482">Metalloprotease</keyword>
<dbReference type="PANTHER" id="PTHR22726:SF1">
    <property type="entry name" value="METALLOENDOPEPTIDASE OMA1, MITOCHONDRIAL"/>
    <property type="match status" value="1"/>
</dbReference>
<keyword evidence="3 9" id="KW-0378">Hydrolase</keyword>
<evidence type="ECO:0000256" key="2">
    <source>
        <dbReference type="ARBA" id="ARBA00022723"/>
    </source>
</evidence>
<dbReference type="GO" id="GO:0005743">
    <property type="term" value="C:mitochondrial inner membrane"/>
    <property type="evidence" value="ECO:0007669"/>
    <property type="project" value="TreeGrafter"/>
</dbReference>
<feature type="domain" description="Peptidase M48" evidence="10">
    <location>
        <begin position="196"/>
        <end position="367"/>
    </location>
</feature>
<evidence type="ECO:0000313" key="12">
    <source>
        <dbReference type="Proteomes" id="UP000594260"/>
    </source>
</evidence>
<dbReference type="Gene3D" id="3.30.2010.10">
    <property type="entry name" value="Metalloproteases ('zincins'), catalytic domain"/>
    <property type="match status" value="1"/>
</dbReference>
<dbReference type="CDD" id="cd07331">
    <property type="entry name" value="M48C_Oma1_like"/>
    <property type="match status" value="1"/>
</dbReference>
<dbReference type="Pfam" id="PF01435">
    <property type="entry name" value="Peptidase_M48"/>
    <property type="match status" value="1"/>
</dbReference>
<keyword evidence="1 9" id="KW-0645">Protease</keyword>
<comment type="cofactor">
    <cofactor evidence="9">
        <name>Zn(2+)</name>
        <dbReference type="ChEBI" id="CHEBI:29105"/>
    </cofactor>
    <text evidence="9">Binds 1 zinc ion per subunit.</text>
</comment>
<comment type="similarity">
    <text evidence="6 9">Belongs to the peptidase M48 family.</text>
</comment>
<evidence type="ECO:0000256" key="8">
    <source>
        <dbReference type="ARBA" id="ARBA00042978"/>
    </source>
</evidence>
<sequence>MTWRQSLFVAFRSSFTPAVMPHQSTVKRQFSRLQYNLSSRPLFRKALYRQTFGVHVNSQRYLHPLVILVARQLAKGLAIFTGRGFRKWWKSLPPNRRAYFAQRFRENRGKIALGLSLTGGLGSLYYISHLQRAPITGRLRFIAFSDEQMAKLTEFQHKMEIVPLRKDLFPINHAYVRRMKSVAEQLLAGNRDLPQIYEKNWSVSVIDSPLQNAFVLPNGQIYVFRGMLELCQNDDELGCILAHEMAHAVLNHSAENISYAHFVDICVVFLLAVIWAVMPSDGIAAITHWLFNKIVALMLHLPYSRKLETEADTVGLELAAKACFDVRHSSTFWAKMELLRELKNQEKIPEFLSTHPTDANRCQTLDGQIGDMLKKRMQCRCPPLPRRDPRTSIEGLRHEVDRVKKWQQEMEKEGIAYITTKR</sequence>
<evidence type="ECO:0000256" key="3">
    <source>
        <dbReference type="ARBA" id="ARBA00022801"/>
    </source>
</evidence>
<dbReference type="GO" id="GO:0046872">
    <property type="term" value="F:metal ion binding"/>
    <property type="evidence" value="ECO:0007669"/>
    <property type="project" value="UniProtKB-KW"/>
</dbReference>
<keyword evidence="2" id="KW-0479">Metal-binding</keyword>
<keyword evidence="12" id="KW-1185">Reference proteome</keyword>
<dbReference type="InterPro" id="IPR001915">
    <property type="entry name" value="Peptidase_M48"/>
</dbReference>
<dbReference type="OMA" id="RFNCYSE"/>
<evidence type="ECO:0000313" key="11">
    <source>
        <dbReference type="EnsemblMetazoa" id="XP_022643600"/>
    </source>
</evidence>
<keyword evidence="4 9" id="KW-0862">Zinc</keyword>
<evidence type="ECO:0000256" key="4">
    <source>
        <dbReference type="ARBA" id="ARBA00022833"/>
    </source>
</evidence>
<dbReference type="Proteomes" id="UP000594260">
    <property type="component" value="Unplaced"/>
</dbReference>
<dbReference type="RefSeq" id="XP_022643597.1">
    <property type="nucleotide sequence ID" value="XM_022787862.1"/>
</dbReference>
<dbReference type="PANTHER" id="PTHR22726">
    <property type="entry name" value="METALLOENDOPEPTIDASE OMA1"/>
    <property type="match status" value="1"/>
</dbReference>
<name>A0A7M7IWT7_VARDE</name>
<dbReference type="AlphaFoldDB" id="A0A7M7IWT7"/>
<evidence type="ECO:0000256" key="1">
    <source>
        <dbReference type="ARBA" id="ARBA00022670"/>
    </source>
</evidence>
<dbReference type="EnsemblMetazoa" id="XM_022787862">
    <property type="protein sequence ID" value="XP_022643597"/>
    <property type="gene ID" value="LOC111242918"/>
</dbReference>
<dbReference type="EnsemblMetazoa" id="XM_022787863">
    <property type="protein sequence ID" value="XP_022643598"/>
    <property type="gene ID" value="LOC111242918"/>
</dbReference>
<reference evidence="11" key="1">
    <citation type="submission" date="2021-01" db="UniProtKB">
        <authorList>
            <consortium name="EnsemblMetazoa"/>
        </authorList>
    </citation>
    <scope>IDENTIFICATION</scope>
</reference>
<dbReference type="OrthoDB" id="7464992at2759"/>
<dbReference type="EnsemblMetazoa" id="XM_022787865">
    <property type="protein sequence ID" value="XP_022643600"/>
    <property type="gene ID" value="LOC111242918"/>
</dbReference>
<evidence type="ECO:0000256" key="7">
    <source>
        <dbReference type="ARBA" id="ARBA00040360"/>
    </source>
</evidence>
<dbReference type="GO" id="GO:0004222">
    <property type="term" value="F:metalloendopeptidase activity"/>
    <property type="evidence" value="ECO:0007669"/>
    <property type="project" value="InterPro"/>
</dbReference>
<evidence type="ECO:0000256" key="6">
    <source>
        <dbReference type="ARBA" id="ARBA00038233"/>
    </source>
</evidence>
<organism evidence="11 12">
    <name type="scientific">Varroa destructor</name>
    <name type="common">Honeybee mite</name>
    <dbReference type="NCBI Taxonomy" id="109461"/>
    <lineage>
        <taxon>Eukaryota</taxon>
        <taxon>Metazoa</taxon>
        <taxon>Ecdysozoa</taxon>
        <taxon>Arthropoda</taxon>
        <taxon>Chelicerata</taxon>
        <taxon>Arachnida</taxon>
        <taxon>Acari</taxon>
        <taxon>Parasitiformes</taxon>
        <taxon>Mesostigmata</taxon>
        <taxon>Gamasina</taxon>
        <taxon>Dermanyssoidea</taxon>
        <taxon>Varroidae</taxon>
        <taxon>Varroa</taxon>
    </lineage>
</organism>
<dbReference type="GO" id="GO:0006515">
    <property type="term" value="P:protein quality control for misfolded or incompletely synthesized proteins"/>
    <property type="evidence" value="ECO:0007669"/>
    <property type="project" value="TreeGrafter"/>
</dbReference>
<evidence type="ECO:0000259" key="10">
    <source>
        <dbReference type="Pfam" id="PF01435"/>
    </source>
</evidence>
<dbReference type="RefSeq" id="XP_022643600.1">
    <property type="nucleotide sequence ID" value="XM_022787865.1"/>
</dbReference>
<dbReference type="GO" id="GO:0034982">
    <property type="term" value="P:mitochondrial protein processing"/>
    <property type="evidence" value="ECO:0007669"/>
    <property type="project" value="TreeGrafter"/>
</dbReference>
<proteinExistence type="inferred from homology"/>
<dbReference type="KEGG" id="vde:111242918"/>
<evidence type="ECO:0000256" key="9">
    <source>
        <dbReference type="RuleBase" id="RU003983"/>
    </source>
</evidence>